<evidence type="ECO:0000256" key="2">
    <source>
        <dbReference type="SAM" id="Phobius"/>
    </source>
</evidence>
<dbReference type="GeneID" id="28833190"/>
<proteinExistence type="predicted"/>
<dbReference type="Proteomes" id="UP000070700">
    <property type="component" value="Unassembled WGS sequence"/>
</dbReference>
<dbReference type="KEGG" id="psco:LY89DRAFT_86070"/>
<sequence length="182" mass="21750">MENRCMLCTCYLAESDVSSCIMTRRREWYKVARVIRERIFDDGLTIKRMLTLFGVISLDFLFSHCFSFLIRTIRSFHSHHFIIQIIFKLFQSNRTTAKKNHSTHRQNLPTPRVSERAPVPSRHPHFTLQYICKHRAFLEPFRIFSFPCPSVYCVLTDLFRLHHYSRFRTKVRTKADDCVKVS</sequence>
<gene>
    <name evidence="3" type="ORF">LY89DRAFT_86070</name>
</gene>
<evidence type="ECO:0000313" key="4">
    <source>
        <dbReference type="Proteomes" id="UP000070700"/>
    </source>
</evidence>
<keyword evidence="2" id="KW-0472">Membrane</keyword>
<dbReference type="InParanoid" id="A0A194X8N6"/>
<reference evidence="3 4" key="1">
    <citation type="submission" date="2015-10" db="EMBL/GenBank/DDBJ databases">
        <title>Full genome of DAOMC 229536 Phialocephala scopiformis, a fungal endophyte of spruce producing the potent anti-insectan compound rugulosin.</title>
        <authorList>
            <consortium name="DOE Joint Genome Institute"/>
            <person name="Walker A.K."/>
            <person name="Frasz S.L."/>
            <person name="Seifert K.A."/>
            <person name="Miller J.D."/>
            <person name="Mondo S.J."/>
            <person name="Labutti K."/>
            <person name="Lipzen A."/>
            <person name="Dockter R."/>
            <person name="Kennedy M."/>
            <person name="Grigoriev I.V."/>
            <person name="Spatafora J.W."/>
        </authorList>
    </citation>
    <scope>NUCLEOTIDE SEQUENCE [LARGE SCALE GENOMIC DNA]</scope>
    <source>
        <strain evidence="3 4">CBS 120377</strain>
    </source>
</reference>
<protein>
    <submittedName>
        <fullName evidence="3">Uncharacterized protein</fullName>
    </submittedName>
</protein>
<keyword evidence="2" id="KW-0812">Transmembrane</keyword>
<keyword evidence="4" id="KW-1185">Reference proteome</keyword>
<keyword evidence="2" id="KW-1133">Transmembrane helix</keyword>
<organism evidence="3 4">
    <name type="scientific">Mollisia scopiformis</name>
    <name type="common">Conifer needle endophyte fungus</name>
    <name type="synonym">Phialocephala scopiformis</name>
    <dbReference type="NCBI Taxonomy" id="149040"/>
    <lineage>
        <taxon>Eukaryota</taxon>
        <taxon>Fungi</taxon>
        <taxon>Dikarya</taxon>
        <taxon>Ascomycota</taxon>
        <taxon>Pezizomycotina</taxon>
        <taxon>Leotiomycetes</taxon>
        <taxon>Helotiales</taxon>
        <taxon>Mollisiaceae</taxon>
        <taxon>Mollisia</taxon>
    </lineage>
</organism>
<feature type="transmembrane region" description="Helical" evidence="2">
    <location>
        <begin position="50"/>
        <end position="70"/>
    </location>
</feature>
<dbReference type="AlphaFoldDB" id="A0A194X8N6"/>
<dbReference type="EMBL" id="KQ947416">
    <property type="protein sequence ID" value="KUJ16538.1"/>
    <property type="molecule type" value="Genomic_DNA"/>
</dbReference>
<name>A0A194X8N6_MOLSC</name>
<feature type="region of interest" description="Disordered" evidence="1">
    <location>
        <begin position="99"/>
        <end position="120"/>
    </location>
</feature>
<evidence type="ECO:0000313" key="3">
    <source>
        <dbReference type="EMBL" id="KUJ16538.1"/>
    </source>
</evidence>
<evidence type="ECO:0000256" key="1">
    <source>
        <dbReference type="SAM" id="MobiDB-lite"/>
    </source>
</evidence>
<accession>A0A194X8N6</accession>
<dbReference type="RefSeq" id="XP_018070893.1">
    <property type="nucleotide sequence ID" value="XM_018223464.1"/>
</dbReference>